<evidence type="ECO:0000256" key="4">
    <source>
        <dbReference type="ARBA" id="ARBA00023136"/>
    </source>
</evidence>
<name>A0AAW1MIT5_POPJA</name>
<feature type="domain" description="Ion transport" evidence="9">
    <location>
        <begin position="1015"/>
        <end position="1119"/>
    </location>
</feature>
<dbReference type="FunFam" id="1.10.287.70:FF:000056">
    <property type="entry name" value="Potassium voltage-gated channel subfamily KQT member 1"/>
    <property type="match status" value="1"/>
</dbReference>
<dbReference type="Gene3D" id="3.60.10.10">
    <property type="entry name" value="Endonuclease/exonuclease/phosphatase"/>
    <property type="match status" value="1"/>
</dbReference>
<feature type="transmembrane region" description="Helical" evidence="8">
    <location>
        <begin position="1088"/>
        <end position="1114"/>
    </location>
</feature>
<keyword evidence="6" id="KW-0175">Coiled coil</keyword>
<protein>
    <recommendedName>
        <fullName evidence="5">IKs producing slow voltage-gated potassium channel subunit alpha KvLQT1</fullName>
    </recommendedName>
</protein>
<dbReference type="PRINTS" id="PR01459">
    <property type="entry name" value="KCNQCHANNEL"/>
</dbReference>
<proteinExistence type="predicted"/>
<feature type="compositionally biased region" description="Basic and acidic residues" evidence="7">
    <location>
        <begin position="110"/>
        <end position="120"/>
    </location>
</feature>
<feature type="region of interest" description="Disordered" evidence="7">
    <location>
        <begin position="110"/>
        <end position="143"/>
    </location>
</feature>
<keyword evidence="2 8" id="KW-0812">Transmembrane</keyword>
<reference evidence="10 11" key="1">
    <citation type="journal article" date="2024" name="BMC Genomics">
        <title>De novo assembly and annotation of Popillia japonica's genome with initial clues to its potential as an invasive pest.</title>
        <authorList>
            <person name="Cucini C."/>
            <person name="Boschi S."/>
            <person name="Funari R."/>
            <person name="Cardaioli E."/>
            <person name="Iannotti N."/>
            <person name="Marturano G."/>
            <person name="Paoli F."/>
            <person name="Bruttini M."/>
            <person name="Carapelli A."/>
            <person name="Frati F."/>
            <person name="Nardi F."/>
        </authorList>
    </citation>
    <scope>NUCLEOTIDE SEQUENCE [LARGE SCALE GENOMIC DNA]</scope>
    <source>
        <strain evidence="10">DMR45628</strain>
    </source>
</reference>
<dbReference type="InterPro" id="IPR027359">
    <property type="entry name" value="Volt_channel_dom_sf"/>
</dbReference>
<dbReference type="Proteomes" id="UP001458880">
    <property type="component" value="Unassembled WGS sequence"/>
</dbReference>
<dbReference type="GO" id="GO:0008076">
    <property type="term" value="C:voltage-gated potassium channel complex"/>
    <property type="evidence" value="ECO:0007669"/>
    <property type="project" value="TreeGrafter"/>
</dbReference>
<comment type="subcellular location">
    <subcellularLocation>
        <location evidence="1">Membrane</location>
        <topology evidence="1">Multi-pass membrane protein</topology>
    </subcellularLocation>
</comment>
<evidence type="ECO:0000256" key="1">
    <source>
        <dbReference type="ARBA" id="ARBA00004141"/>
    </source>
</evidence>
<dbReference type="Pfam" id="PF00520">
    <property type="entry name" value="Ion_trans"/>
    <property type="match status" value="2"/>
</dbReference>
<dbReference type="Gene3D" id="1.10.287.70">
    <property type="match status" value="1"/>
</dbReference>
<accession>A0AAW1MIT5</accession>
<evidence type="ECO:0000256" key="7">
    <source>
        <dbReference type="SAM" id="MobiDB-lite"/>
    </source>
</evidence>
<dbReference type="GO" id="GO:0005249">
    <property type="term" value="F:voltage-gated potassium channel activity"/>
    <property type="evidence" value="ECO:0007669"/>
    <property type="project" value="InterPro"/>
</dbReference>
<keyword evidence="3 8" id="KW-1133">Transmembrane helix</keyword>
<dbReference type="PANTHER" id="PTHR47735">
    <property type="entry name" value="POTASSIUM VOLTAGE-GATED CHANNEL SUBFAMILY KQT MEMBER 4"/>
    <property type="match status" value="1"/>
</dbReference>
<feature type="coiled-coil region" evidence="6">
    <location>
        <begin position="543"/>
        <end position="577"/>
    </location>
</feature>
<evidence type="ECO:0000256" key="8">
    <source>
        <dbReference type="SAM" id="Phobius"/>
    </source>
</evidence>
<dbReference type="InterPro" id="IPR036691">
    <property type="entry name" value="Endo/exonu/phosph_ase_sf"/>
</dbReference>
<evidence type="ECO:0000256" key="5">
    <source>
        <dbReference type="ARBA" id="ARBA00032659"/>
    </source>
</evidence>
<dbReference type="InterPro" id="IPR003937">
    <property type="entry name" value="K_chnl_volt-dep_KCNQ"/>
</dbReference>
<comment type="caution">
    <text evidence="10">The sequence shown here is derived from an EMBL/GenBank/DDBJ whole genome shotgun (WGS) entry which is preliminary data.</text>
</comment>
<dbReference type="InterPro" id="IPR005821">
    <property type="entry name" value="Ion_trans_dom"/>
</dbReference>
<feature type="transmembrane region" description="Helical" evidence="8">
    <location>
        <begin position="1060"/>
        <end position="1076"/>
    </location>
</feature>
<evidence type="ECO:0000256" key="3">
    <source>
        <dbReference type="ARBA" id="ARBA00022989"/>
    </source>
</evidence>
<evidence type="ECO:0000256" key="2">
    <source>
        <dbReference type="ARBA" id="ARBA00022692"/>
    </source>
</evidence>
<feature type="domain" description="Ion transport" evidence="9">
    <location>
        <begin position="1"/>
        <end position="98"/>
    </location>
</feature>
<gene>
    <name evidence="10" type="ORF">QE152_g6422</name>
</gene>
<dbReference type="Gene3D" id="1.20.120.350">
    <property type="entry name" value="Voltage-gated potassium channels. Chain C"/>
    <property type="match status" value="1"/>
</dbReference>
<keyword evidence="11" id="KW-1185">Reference proteome</keyword>
<feature type="transmembrane region" description="Helical" evidence="8">
    <location>
        <begin position="1021"/>
        <end position="1040"/>
    </location>
</feature>
<evidence type="ECO:0000256" key="6">
    <source>
        <dbReference type="SAM" id="Coils"/>
    </source>
</evidence>
<organism evidence="10 11">
    <name type="scientific">Popillia japonica</name>
    <name type="common">Japanese beetle</name>
    <dbReference type="NCBI Taxonomy" id="7064"/>
    <lineage>
        <taxon>Eukaryota</taxon>
        <taxon>Metazoa</taxon>
        <taxon>Ecdysozoa</taxon>
        <taxon>Arthropoda</taxon>
        <taxon>Hexapoda</taxon>
        <taxon>Insecta</taxon>
        <taxon>Pterygota</taxon>
        <taxon>Neoptera</taxon>
        <taxon>Endopterygota</taxon>
        <taxon>Coleoptera</taxon>
        <taxon>Polyphaga</taxon>
        <taxon>Scarabaeiformia</taxon>
        <taxon>Scarabaeidae</taxon>
        <taxon>Rutelinae</taxon>
        <taxon>Popillia</taxon>
    </lineage>
</organism>
<dbReference type="SUPFAM" id="SSF81324">
    <property type="entry name" value="Voltage-gated potassium channels"/>
    <property type="match status" value="2"/>
</dbReference>
<dbReference type="EMBL" id="JASPKY010000042">
    <property type="protein sequence ID" value="KAK9746055.1"/>
    <property type="molecule type" value="Genomic_DNA"/>
</dbReference>
<evidence type="ECO:0000313" key="10">
    <source>
        <dbReference type="EMBL" id="KAK9746055.1"/>
    </source>
</evidence>
<evidence type="ECO:0000313" key="11">
    <source>
        <dbReference type="Proteomes" id="UP001458880"/>
    </source>
</evidence>
<dbReference type="AlphaFoldDB" id="A0AAW1MIT5"/>
<keyword evidence="4 8" id="KW-0472">Membrane</keyword>
<sequence length="1204" mass="138343">MEICLVVFFGVEYIVRLWSAGCRSKYMGFWGRLRFIRKPICIIDLIVVVASIVVLTLGSNGQVFATSAIRGIRFLQILRMLHVDRQGGTWRLLGSVVFIHRQETKGDLLELHKGKGKNEDEPQPSTSTGAGRPKLEFEDASVKTKRRRVHELLESHATSELTFAAEMSVRASGQRDAANLIKEVTTTSPKRATRIKQTRAIECIRRPLSSDEALAYYVDSKSTSHSYKTTRKWMRKTGHLVLPSYYALQKSKLACIPNKQFLSVTDIRTEIDLQAILNLTAARLVTVQSEVLKSLSPITEYTLISKWGCDGSSGRSRYKQKFAYQDSDDEYLFVYSFVPIKLYKLDENEQCIWQNPRPASTMYCRPIKFIFLKEDDKTTRPASTMYCRPIKFIFLKEDDKTTKRETNIIKNQIKNLQFSKIKLEDKEIVINHKLLFTMVDGKFLWIMSDANSSQNPSNVEKFRGRGQTIGSVEDYLKRKRSDTEKEQDEAGIFENEVTKKEQDEAGIFEKSKRTIRSPNKTRADTLPVRNQEIHYREEMRVREVEMRKEKELWNQEKNELTERVKRLEEKLEHQEKKTKRNNIVIAGMNIDEKLNTKQMVEEYIKKELDLSPSIVDAYAIGKRPIIVVKLDKWEDKLSIMKSKNKLKGKNVYIDNDYTRNESAAQAAIRKRAREERQNGNQVKVAYRKIKVKVAYRKIMINVNPRPDPTMTTPARNGNLNVERDDSGEHAINAMACEYRRMHHFSIVFWNINGFKNLYRMDAYQEAQLKAIDDIICLTETWLVGEDTALPESFNEFNIVLSSATKEKSLGRASGGLAVLYKKQLKFCTRNNCRIIEKTNLWICCHFQQISDRFILMSNYWKPDADIYFCTEEMSDTVNKVQIDYPNTSWLIGGDFNSRVGLLNNLDEEVYKLSNLEYTRTSKDNVINKRGRELIHLMESLGMVLLNAIYRGNQEALPTSLSEEAQEARNKDCRRFRERHTQKTSRIASNTDLLNMLLITSDPVINSLRDIPRKAESVLPELITTLYIGFLGLIFSSYFVYLAEKDAVGSDGKNTGDFSSYADALWWGVITVTTIGYGDTVPRTWMGKIVASCFSVFAISFFALPAGILGSGFALKVQQKQRQKHFNRQIPAAAMLIQCLWRCYAADKSFNSSATWQVYLKDTNAASVPSQPSSSNNTSMPLSKVRQLSTLTVHLEIPYNFTLTY</sequence>
<dbReference type="SUPFAM" id="SSF56219">
    <property type="entry name" value="DNase I-like"/>
    <property type="match status" value="1"/>
</dbReference>
<dbReference type="Gene3D" id="6.10.140.1910">
    <property type="match status" value="1"/>
</dbReference>
<dbReference type="PANTHER" id="PTHR47735:SF14">
    <property type="entry name" value="POTASSIUM VOLTAGE-GATED CHANNEL SUBFAMILY KQT MEMBER 1"/>
    <property type="match status" value="1"/>
</dbReference>
<evidence type="ECO:0000259" key="9">
    <source>
        <dbReference type="Pfam" id="PF00520"/>
    </source>
</evidence>
<feature type="compositionally biased region" description="Basic and acidic residues" evidence="7">
    <location>
        <begin position="133"/>
        <end position="142"/>
    </location>
</feature>